<evidence type="ECO:0000313" key="10">
    <source>
        <dbReference type="Proteomes" id="UP000605846"/>
    </source>
</evidence>
<sequence length="785" mass="90342">MKFGLQLQNEVFEPWRLSYIQYDVLKSELKHRQMDHVWDERDERDFIELLDNELDKVYTFIVAKMGEIESRITYCERTLQTFMNNPTAWSDENWNLVDSAITEVLFDVNDLARFTRINYIGFQKILKKHDKWTHLHLQQDFVQKLRAKPLDNQQFDVAIVFLSGLHDMCKLKGQPRAGDSAAGGDQNAFERATAKYWIHPQNVTEVKAIIMLHLPVLVFNAEKRFEPSDSAISSVYFDNEDFDLYTGRLQRDEDAEAIRFRWYGPTTSNNIFIERKTHHASWNNGVSVKDRFRLDYNDVQPFITGELTADEYANRLRAKGVDEETVKANHFIAQGVQQSILTKQLRPLIRIFYNRTAFQLPGDQRVRLSLDTNLTFIREDDRDGKQRRPPGQWRRPDVGIDYPFSYLDESDILRFPFAVLETKLQTHLGQEPPDWLTKLLDSHLVHEVPRFSKYLHAAATLHHDVLSLMPWWLPDINNDIRKPRETNFGLTRSKSFKPLIDGRYSNAMKKEEQRMGVMADTIKSRNSIRSAHRMAQGSTKQEVQEEVARLPESPILEPVSVDSGKKEAGASLYAAKQNDSMKPEYWQTVSGEQPGHSTLMVPGAPPVNYQRSQPVKVETPIAGSVGTQDQAVTMTENDDVEGQEKGQTQEKKPRGMHRFWGNTSPMLIGDPNNPGGVVPLKKVRVEPKVFFANERTFISWLQFCALLLTVSLSLLNFGDATSRIAGGVFIGIAAVVAIYALYRFEKRAWMINRRILGRYDDLWGPAILCTLLVGALIVNFYLRFH</sequence>
<dbReference type="GO" id="GO:0033254">
    <property type="term" value="C:vacuolar transporter chaperone complex"/>
    <property type="evidence" value="ECO:0007669"/>
    <property type="project" value="TreeGrafter"/>
</dbReference>
<feature type="transmembrane region" description="Helical" evidence="7">
    <location>
        <begin position="724"/>
        <end position="742"/>
    </location>
</feature>
<evidence type="ECO:0000313" key="9">
    <source>
        <dbReference type="EMBL" id="KAF7724701.1"/>
    </source>
</evidence>
<feature type="transmembrane region" description="Helical" evidence="7">
    <location>
        <begin position="697"/>
        <end position="717"/>
    </location>
</feature>
<dbReference type="CDD" id="cd14480">
    <property type="entry name" value="SPX_VTC2_like"/>
    <property type="match status" value="1"/>
</dbReference>
<dbReference type="Gene3D" id="3.20.100.30">
    <property type="entry name" value="VTC, catalytic tunnel domain"/>
    <property type="match status" value="1"/>
</dbReference>
<dbReference type="EMBL" id="JABAYA010000113">
    <property type="protein sequence ID" value="KAF7724701.1"/>
    <property type="molecule type" value="Genomic_DNA"/>
</dbReference>
<dbReference type="CDD" id="cd07751">
    <property type="entry name" value="PolyPPase_VTC4_like"/>
    <property type="match status" value="1"/>
</dbReference>
<feature type="domain" description="SPX" evidence="8">
    <location>
        <begin position="1"/>
        <end position="143"/>
    </location>
</feature>
<comment type="caution">
    <text evidence="9">The sequence shown here is derived from an EMBL/GenBank/DDBJ whole genome shotgun (WGS) entry which is preliminary data.</text>
</comment>
<dbReference type="PROSITE" id="PS51382">
    <property type="entry name" value="SPX"/>
    <property type="match status" value="1"/>
</dbReference>
<dbReference type="Pfam" id="PF02656">
    <property type="entry name" value="DUF202"/>
    <property type="match status" value="1"/>
</dbReference>
<dbReference type="Pfam" id="PF09359">
    <property type="entry name" value="VTC"/>
    <property type="match status" value="1"/>
</dbReference>
<evidence type="ECO:0000256" key="1">
    <source>
        <dbReference type="ARBA" id="ARBA00004128"/>
    </source>
</evidence>
<dbReference type="Proteomes" id="UP000605846">
    <property type="component" value="Unassembled WGS sequence"/>
</dbReference>
<evidence type="ECO:0000259" key="8">
    <source>
        <dbReference type="PROSITE" id="PS51382"/>
    </source>
</evidence>
<dbReference type="PANTHER" id="PTHR46140:SF1">
    <property type="entry name" value="VACUOLAR TRANSPORTER CHAPERONE COMPLEX SUBUNIT 4-RELATED"/>
    <property type="match status" value="1"/>
</dbReference>
<evidence type="ECO:0000256" key="7">
    <source>
        <dbReference type="SAM" id="Phobius"/>
    </source>
</evidence>
<evidence type="ECO:0000256" key="2">
    <source>
        <dbReference type="ARBA" id="ARBA00022554"/>
    </source>
</evidence>
<dbReference type="GO" id="GO:0000329">
    <property type="term" value="C:fungal-type vacuole membrane"/>
    <property type="evidence" value="ECO:0007669"/>
    <property type="project" value="TreeGrafter"/>
</dbReference>
<proteinExistence type="predicted"/>
<dbReference type="OrthoDB" id="6493944at2759"/>
<dbReference type="InterPro" id="IPR051572">
    <property type="entry name" value="VTC_Complex_Subunit"/>
</dbReference>
<protein>
    <submittedName>
        <fullName evidence="9">Vacuolar transporter chaperone</fullName>
    </submittedName>
</protein>
<dbReference type="Pfam" id="PF03105">
    <property type="entry name" value="SPX"/>
    <property type="match status" value="1"/>
</dbReference>
<feature type="region of interest" description="Disordered" evidence="6">
    <location>
        <begin position="635"/>
        <end position="656"/>
    </location>
</feature>
<dbReference type="PANTHER" id="PTHR46140">
    <property type="entry name" value="VACUOLAR TRANSPORTER CHAPERONE 1-RELATED"/>
    <property type="match status" value="1"/>
</dbReference>
<keyword evidence="3 7" id="KW-0812">Transmembrane</keyword>
<keyword evidence="10" id="KW-1185">Reference proteome</keyword>
<evidence type="ECO:0000256" key="3">
    <source>
        <dbReference type="ARBA" id="ARBA00022692"/>
    </source>
</evidence>
<dbReference type="GO" id="GO:0006799">
    <property type="term" value="P:polyphosphate biosynthetic process"/>
    <property type="evidence" value="ECO:0007669"/>
    <property type="project" value="UniProtKB-ARBA"/>
</dbReference>
<comment type="subcellular location">
    <subcellularLocation>
        <location evidence="1">Vacuole membrane</location>
        <topology evidence="1">Multi-pass membrane protein</topology>
    </subcellularLocation>
</comment>
<feature type="transmembrane region" description="Helical" evidence="7">
    <location>
        <begin position="762"/>
        <end position="782"/>
    </location>
</feature>
<dbReference type="InterPro" id="IPR018966">
    <property type="entry name" value="VTC_domain"/>
</dbReference>
<evidence type="ECO:0000256" key="4">
    <source>
        <dbReference type="ARBA" id="ARBA00022989"/>
    </source>
</evidence>
<gene>
    <name evidence="9" type="primary">VTC4_2</name>
    <name evidence="9" type="ORF">EC973_000809</name>
</gene>
<evidence type="ECO:0000256" key="5">
    <source>
        <dbReference type="ARBA" id="ARBA00023136"/>
    </source>
</evidence>
<dbReference type="AlphaFoldDB" id="A0A8H7BL78"/>
<keyword evidence="5 7" id="KW-0472">Membrane</keyword>
<organism evidence="9 10">
    <name type="scientific">Apophysomyces ossiformis</name>
    <dbReference type="NCBI Taxonomy" id="679940"/>
    <lineage>
        <taxon>Eukaryota</taxon>
        <taxon>Fungi</taxon>
        <taxon>Fungi incertae sedis</taxon>
        <taxon>Mucoromycota</taxon>
        <taxon>Mucoromycotina</taxon>
        <taxon>Mucoromycetes</taxon>
        <taxon>Mucorales</taxon>
        <taxon>Mucorineae</taxon>
        <taxon>Mucoraceae</taxon>
        <taxon>Apophysomyces</taxon>
    </lineage>
</organism>
<dbReference type="InterPro" id="IPR003807">
    <property type="entry name" value="DUF202"/>
</dbReference>
<reference evidence="9" key="1">
    <citation type="submission" date="2020-01" db="EMBL/GenBank/DDBJ databases">
        <title>Genome Sequencing of Three Apophysomyces-Like Fungal Strains Confirms a Novel Fungal Genus in the Mucoromycota with divergent Burkholderia-like Endosymbiotic Bacteria.</title>
        <authorList>
            <person name="Stajich J.E."/>
            <person name="Macias A.M."/>
            <person name="Carter-House D."/>
            <person name="Lovett B."/>
            <person name="Kasson L.R."/>
            <person name="Berry K."/>
            <person name="Grigoriev I."/>
            <person name="Chang Y."/>
            <person name="Spatafora J."/>
            <person name="Kasson M.T."/>
        </authorList>
    </citation>
    <scope>NUCLEOTIDE SEQUENCE</scope>
    <source>
        <strain evidence="9">NRRL A-21654</strain>
    </source>
</reference>
<evidence type="ECO:0000256" key="6">
    <source>
        <dbReference type="SAM" id="MobiDB-lite"/>
    </source>
</evidence>
<dbReference type="InterPro" id="IPR042267">
    <property type="entry name" value="VTC_sf"/>
</dbReference>
<accession>A0A8H7BL78</accession>
<name>A0A8H7BL78_9FUNG</name>
<keyword evidence="2" id="KW-0926">Vacuole</keyword>
<dbReference type="InterPro" id="IPR004331">
    <property type="entry name" value="SPX_dom"/>
</dbReference>
<feature type="compositionally biased region" description="Basic and acidic residues" evidence="6">
    <location>
        <begin position="642"/>
        <end position="653"/>
    </location>
</feature>
<keyword evidence="4 7" id="KW-1133">Transmembrane helix</keyword>